<dbReference type="InterPro" id="IPR006135">
    <property type="entry name" value="T3SS_substrate_exporter"/>
</dbReference>
<dbReference type="SUPFAM" id="SSF160544">
    <property type="entry name" value="EscU C-terminal domain-like"/>
    <property type="match status" value="1"/>
</dbReference>
<keyword evidence="5" id="KW-0966">Cell projection</keyword>
<sequence>MSEHDPPTGTRLAVALEYDGSGAPRVTAKGIGDLAEEIIALAQAHDVPVDNDRALARLLSTLELDEEIPEALYRVVAEVLAFAYLIRASREEHDEEQPGE</sequence>
<comment type="function">
    <text evidence="4">Required for formation of the rod structure in the basal body of the flagellar apparatus. Together with FliI and FliH, may constitute the export apparatus of flagellin.</text>
</comment>
<dbReference type="PANTHER" id="PTHR30531:SF12">
    <property type="entry name" value="FLAGELLAR BIOSYNTHETIC PROTEIN FLHB"/>
    <property type="match status" value="1"/>
</dbReference>
<keyword evidence="6" id="KW-1185">Reference proteome</keyword>
<comment type="caution">
    <text evidence="5">The sequence shown here is derived from an EMBL/GenBank/DDBJ whole genome shotgun (WGS) entry which is preliminary data.</text>
</comment>
<evidence type="ECO:0000256" key="4">
    <source>
        <dbReference type="ARBA" id="ARBA00025078"/>
    </source>
</evidence>
<keyword evidence="5" id="KW-0969">Cilium</keyword>
<evidence type="ECO:0000256" key="2">
    <source>
        <dbReference type="ARBA" id="ARBA00021622"/>
    </source>
</evidence>
<keyword evidence="3" id="KW-0653">Protein transport</keyword>
<dbReference type="Gene3D" id="3.40.1690.10">
    <property type="entry name" value="secretion proteins EscU"/>
    <property type="match status" value="1"/>
</dbReference>
<evidence type="ECO:0000313" key="6">
    <source>
        <dbReference type="Proteomes" id="UP001205843"/>
    </source>
</evidence>
<keyword evidence="3" id="KW-1006">Bacterial flagellum protein export</keyword>
<dbReference type="GO" id="GO:0009306">
    <property type="term" value="P:protein secretion"/>
    <property type="evidence" value="ECO:0007669"/>
    <property type="project" value="InterPro"/>
</dbReference>
<dbReference type="GO" id="GO:0005886">
    <property type="term" value="C:plasma membrane"/>
    <property type="evidence" value="ECO:0007669"/>
    <property type="project" value="TreeGrafter"/>
</dbReference>
<dbReference type="RefSeq" id="WP_253479150.1">
    <property type="nucleotide sequence ID" value="NZ_JALJXV010000006.1"/>
</dbReference>
<dbReference type="PANTHER" id="PTHR30531">
    <property type="entry name" value="FLAGELLAR BIOSYNTHETIC PROTEIN FLHB"/>
    <property type="match status" value="1"/>
</dbReference>
<dbReference type="EMBL" id="JALJXV010000006">
    <property type="protein sequence ID" value="MCP1675578.1"/>
    <property type="molecule type" value="Genomic_DNA"/>
</dbReference>
<evidence type="ECO:0000256" key="3">
    <source>
        <dbReference type="ARBA" id="ARBA00023225"/>
    </source>
</evidence>
<name>A0AAE3G5N2_9GAMM</name>
<dbReference type="InterPro" id="IPR029025">
    <property type="entry name" value="T3SS_substrate_exporter_C"/>
</dbReference>
<dbReference type="Proteomes" id="UP001205843">
    <property type="component" value="Unassembled WGS sequence"/>
</dbReference>
<dbReference type="AlphaFoldDB" id="A0AAE3G5N2"/>
<keyword evidence="3" id="KW-0813">Transport</keyword>
<keyword evidence="5" id="KW-0282">Flagellum</keyword>
<comment type="similarity">
    <text evidence="1">Belongs to the type III secretion exporter family.</text>
</comment>
<protein>
    <recommendedName>
        <fullName evidence="2">Flagellar biosynthetic protein FlhB</fullName>
    </recommendedName>
</protein>
<evidence type="ECO:0000256" key="1">
    <source>
        <dbReference type="ARBA" id="ARBA00010690"/>
    </source>
</evidence>
<proteinExistence type="inferred from homology"/>
<accession>A0AAE3G5N2</accession>
<organism evidence="5 6">
    <name type="scientific">Natronocella acetinitrilica</name>
    <dbReference type="NCBI Taxonomy" id="414046"/>
    <lineage>
        <taxon>Bacteria</taxon>
        <taxon>Pseudomonadati</taxon>
        <taxon>Pseudomonadota</taxon>
        <taxon>Gammaproteobacteria</taxon>
        <taxon>Chromatiales</taxon>
        <taxon>Ectothiorhodospiraceae</taxon>
        <taxon>Natronocella</taxon>
    </lineage>
</organism>
<evidence type="ECO:0000313" key="5">
    <source>
        <dbReference type="EMBL" id="MCP1675578.1"/>
    </source>
</evidence>
<reference evidence="5" key="1">
    <citation type="submission" date="2022-03" db="EMBL/GenBank/DDBJ databases">
        <title>Genomic Encyclopedia of Type Strains, Phase III (KMG-III): the genomes of soil and plant-associated and newly described type strains.</title>
        <authorList>
            <person name="Whitman W."/>
        </authorList>
    </citation>
    <scope>NUCLEOTIDE SEQUENCE</scope>
    <source>
        <strain evidence="5">ANL 6-2</strain>
    </source>
</reference>
<gene>
    <name evidence="5" type="ORF">J2T57_002728</name>
</gene>
<dbReference type="Pfam" id="PF01312">
    <property type="entry name" value="Bac_export_2"/>
    <property type="match status" value="1"/>
</dbReference>